<dbReference type="PANTHER" id="PTHR12110">
    <property type="entry name" value="HYDROXYPYRUVATE ISOMERASE"/>
    <property type="match status" value="1"/>
</dbReference>
<dbReference type="Proteomes" id="UP000239181">
    <property type="component" value="Unassembled WGS sequence"/>
</dbReference>
<proteinExistence type="predicted"/>
<dbReference type="RefSeq" id="WP_105591208.1">
    <property type="nucleotide sequence ID" value="NZ_PDET01000002.1"/>
</dbReference>
<sequence>MSNTNVRLGVSPLAWTNDVLEDLGDNVSALQCMQEAAAIGYQGIELGRKFPRELSTLQPLLQETGLSLASGWFSGTLADISVEQELHNVADHARLLSGLGCKVMVYGECGGMPGDTPLDIGISHSPALSAIDFDAYARRMSQFSSALYQEYGLKLAYHHHLMMLVEHQDEIERFFSATSDDVGMLLDTGHAVAAGSDLTALISHFGSRICHIHLKDIRRERMAQVYEQDQSFNEGVRGGMFTVPGDGYIDYQPVVDYVSSSGYRGWLIVEAEQDPLKAPPVPTVTRAFNHVNHLFSL</sequence>
<dbReference type="Gene3D" id="3.20.20.150">
    <property type="entry name" value="Divalent-metal-dependent TIM barrel enzymes"/>
    <property type="match status" value="1"/>
</dbReference>
<dbReference type="SUPFAM" id="SSF51658">
    <property type="entry name" value="Xylose isomerase-like"/>
    <property type="match status" value="1"/>
</dbReference>
<dbReference type="PANTHER" id="PTHR12110:SF41">
    <property type="entry name" value="INOSOSE DEHYDRATASE"/>
    <property type="match status" value="1"/>
</dbReference>
<evidence type="ECO:0000313" key="3">
    <source>
        <dbReference type="Proteomes" id="UP000239181"/>
    </source>
</evidence>
<evidence type="ECO:0000259" key="1">
    <source>
        <dbReference type="Pfam" id="PF01261"/>
    </source>
</evidence>
<dbReference type="InterPro" id="IPR013022">
    <property type="entry name" value="Xyl_isomerase-like_TIM-brl"/>
</dbReference>
<dbReference type="EMBL" id="PDET01000002">
    <property type="protein sequence ID" value="PRD16628.1"/>
    <property type="molecule type" value="Genomic_DNA"/>
</dbReference>
<keyword evidence="3" id="KW-1185">Reference proteome</keyword>
<dbReference type="InterPro" id="IPR030823">
    <property type="entry name" value="IolE/MocC"/>
</dbReference>
<feature type="domain" description="Xylose isomerase-like TIM barrel" evidence="1">
    <location>
        <begin position="34"/>
        <end position="279"/>
    </location>
</feature>
<gene>
    <name evidence="2" type="primary">iolE</name>
    <name evidence="2" type="ORF">CQW29_02890</name>
</gene>
<comment type="caution">
    <text evidence="2">The sequence shown here is derived from an EMBL/GenBank/DDBJ whole genome shotgun (WGS) entry which is preliminary data.</text>
</comment>
<accession>A0A2S9IFT6</accession>
<evidence type="ECO:0000313" key="2">
    <source>
        <dbReference type="EMBL" id="PRD16628.1"/>
    </source>
</evidence>
<dbReference type="Pfam" id="PF01261">
    <property type="entry name" value="AP_endonuc_2"/>
    <property type="match status" value="1"/>
</dbReference>
<reference evidence="2 3" key="1">
    <citation type="submission" date="2017-10" db="EMBL/GenBank/DDBJ databases">
        <title>Draft genome of two endophytic bacteria isolated from 'guarana' Paullinia cupana (Mart.) Ducke.</title>
        <authorList>
            <person name="Siqueira K.A."/>
            <person name="Liotti R.G."/>
            <person name="Mendes T.A."/>
            <person name="Soares M.A."/>
        </authorList>
    </citation>
    <scope>NUCLEOTIDE SEQUENCE [LARGE SCALE GENOMIC DNA]</scope>
    <source>
        <strain evidence="2 3">342</strain>
    </source>
</reference>
<protein>
    <submittedName>
        <fullName evidence="2">Myo-inosose-2 dehydratase</fullName>
    </submittedName>
</protein>
<dbReference type="OrthoDB" id="9804047at2"/>
<name>A0A2S9IFT6_9GAMM</name>
<dbReference type="InterPro" id="IPR036237">
    <property type="entry name" value="Xyl_isomerase-like_sf"/>
</dbReference>
<dbReference type="AlphaFoldDB" id="A0A2S9IFT6"/>
<organism evidence="2 3">
    <name type="scientific">Pantoea coffeiphila</name>
    <dbReference type="NCBI Taxonomy" id="1465635"/>
    <lineage>
        <taxon>Bacteria</taxon>
        <taxon>Pseudomonadati</taxon>
        <taxon>Pseudomonadota</taxon>
        <taxon>Gammaproteobacteria</taxon>
        <taxon>Enterobacterales</taxon>
        <taxon>Erwiniaceae</taxon>
        <taxon>Pantoea</taxon>
    </lineage>
</organism>
<dbReference type="InterPro" id="IPR050312">
    <property type="entry name" value="IolE/XylAMocC-like"/>
</dbReference>
<dbReference type="NCBIfam" id="TIGR04379">
    <property type="entry name" value="myo_inos_iolE"/>
    <property type="match status" value="1"/>
</dbReference>